<dbReference type="RefSeq" id="WP_015488077.1">
    <property type="nucleotide sequence ID" value="NC_020888.1"/>
</dbReference>
<organism evidence="1 2">
    <name type="scientific">Thalassolituus oleivorans MIL-1</name>
    <dbReference type="NCBI Taxonomy" id="1298593"/>
    <lineage>
        <taxon>Bacteria</taxon>
        <taxon>Pseudomonadati</taxon>
        <taxon>Pseudomonadota</taxon>
        <taxon>Gammaproteobacteria</taxon>
        <taxon>Oceanospirillales</taxon>
        <taxon>Oceanospirillaceae</taxon>
        <taxon>Thalassolituus</taxon>
    </lineage>
</organism>
<name>M5DVB8_9GAMM</name>
<keyword evidence="2" id="KW-1185">Reference proteome</keyword>
<reference evidence="1 2" key="1">
    <citation type="journal article" date="2013" name="Genome Announc.">
        <title>Genome Sequence of Thalassolituus oleivorans MIL-1 (DSM 14913T).</title>
        <authorList>
            <person name="Golyshin P.N."/>
            <person name="Werner J."/>
            <person name="Chernikova T.N."/>
            <person name="Tran H."/>
            <person name="Ferrer M."/>
            <person name="Yakimov M.M."/>
            <person name="Teeling H."/>
            <person name="Golyshina O.V."/>
        </authorList>
    </citation>
    <scope>NUCLEOTIDE SEQUENCE [LARGE SCALE GENOMIC DNA]</scope>
    <source>
        <strain evidence="1 2">MIL-1</strain>
    </source>
</reference>
<dbReference type="eggNOG" id="ENOG50336M1">
    <property type="taxonomic scope" value="Bacteria"/>
</dbReference>
<gene>
    <name evidence="1" type="ORF">TOL_2971</name>
</gene>
<dbReference type="EMBL" id="HF680312">
    <property type="protein sequence ID" value="CCU73367.1"/>
    <property type="molecule type" value="Genomic_DNA"/>
</dbReference>
<dbReference type="KEGG" id="tol:TOL_2971"/>
<dbReference type="HOGENOM" id="CLU_196139_0_0_6"/>
<dbReference type="PATRIC" id="fig|1298593.3.peg.2870"/>
<evidence type="ECO:0000313" key="2">
    <source>
        <dbReference type="Proteomes" id="UP000011866"/>
    </source>
</evidence>
<dbReference type="GeneID" id="79177715"/>
<proteinExistence type="predicted"/>
<accession>M5DVB8</accession>
<dbReference type="AlphaFoldDB" id="M5DVB8"/>
<dbReference type="Proteomes" id="UP000011866">
    <property type="component" value="Chromosome"/>
</dbReference>
<sequence length="80" mass="9334">MANIRELEVKLNDWEARYVLEALSREMERLKAINYESEDEDEAADAGNDFMEISSLYENVSKNAVKIFGEQILDFSREKL</sequence>
<evidence type="ECO:0000313" key="1">
    <source>
        <dbReference type="EMBL" id="CCU73367.1"/>
    </source>
</evidence>
<protein>
    <submittedName>
        <fullName evidence="1">Uncharacterized protein</fullName>
    </submittedName>
</protein>